<feature type="region of interest" description="Disordered" evidence="1">
    <location>
        <begin position="127"/>
        <end position="166"/>
    </location>
</feature>
<reference evidence="2 3" key="1">
    <citation type="submission" date="2024-05" db="EMBL/GenBank/DDBJ databases">
        <title>Genome sequencing and assembly of Indian major carp, Cirrhinus mrigala (Hamilton, 1822).</title>
        <authorList>
            <person name="Mohindra V."/>
            <person name="Chowdhury L.M."/>
            <person name="Lal K."/>
            <person name="Jena J.K."/>
        </authorList>
    </citation>
    <scope>NUCLEOTIDE SEQUENCE [LARGE SCALE GENOMIC DNA]</scope>
    <source>
        <strain evidence="2">CM1030</strain>
        <tissue evidence="2">Blood</tissue>
    </source>
</reference>
<sequence length="166" mass="17773">ATVQRIRPEPEPIMSDQHEGAKEGPAHCTSTEGEQKLELGQKNLINFEDIYADMPPLIPPSPKLSVYPEPSVCPDLSVCLDFPPYLSLLPHPLIPVSATPPLSPDSPTAHPQPTICAVGSPRVCQFPSASWLEDPSSPPPASESWTPPRPSDPAAPPQLLAPSFPP</sequence>
<feature type="non-terminal residue" evidence="2">
    <location>
        <position position="1"/>
    </location>
</feature>
<feature type="compositionally biased region" description="Pro residues" evidence="1">
    <location>
        <begin position="136"/>
        <end position="156"/>
    </location>
</feature>
<dbReference type="EMBL" id="JAMKFB020000014">
    <property type="protein sequence ID" value="KAL0176965.1"/>
    <property type="molecule type" value="Genomic_DNA"/>
</dbReference>
<proteinExistence type="predicted"/>
<organism evidence="2 3">
    <name type="scientific">Cirrhinus mrigala</name>
    <name type="common">Mrigala</name>
    <dbReference type="NCBI Taxonomy" id="683832"/>
    <lineage>
        <taxon>Eukaryota</taxon>
        <taxon>Metazoa</taxon>
        <taxon>Chordata</taxon>
        <taxon>Craniata</taxon>
        <taxon>Vertebrata</taxon>
        <taxon>Euteleostomi</taxon>
        <taxon>Actinopterygii</taxon>
        <taxon>Neopterygii</taxon>
        <taxon>Teleostei</taxon>
        <taxon>Ostariophysi</taxon>
        <taxon>Cypriniformes</taxon>
        <taxon>Cyprinidae</taxon>
        <taxon>Labeoninae</taxon>
        <taxon>Labeonini</taxon>
        <taxon>Cirrhinus</taxon>
    </lineage>
</organism>
<evidence type="ECO:0000313" key="2">
    <source>
        <dbReference type="EMBL" id="KAL0176965.1"/>
    </source>
</evidence>
<evidence type="ECO:0000256" key="1">
    <source>
        <dbReference type="SAM" id="MobiDB-lite"/>
    </source>
</evidence>
<accession>A0ABD0PTB5</accession>
<name>A0ABD0PTB5_CIRMR</name>
<comment type="caution">
    <text evidence="2">The sequence shown here is derived from an EMBL/GenBank/DDBJ whole genome shotgun (WGS) entry which is preliminary data.</text>
</comment>
<keyword evidence="3" id="KW-1185">Reference proteome</keyword>
<gene>
    <name evidence="2" type="ORF">M9458_029295</name>
</gene>
<feature type="non-terminal residue" evidence="2">
    <location>
        <position position="166"/>
    </location>
</feature>
<feature type="region of interest" description="Disordered" evidence="1">
    <location>
        <begin position="1"/>
        <end position="32"/>
    </location>
</feature>
<protein>
    <submittedName>
        <fullName evidence="2">Uncharacterized protein</fullName>
    </submittedName>
</protein>
<dbReference type="Proteomes" id="UP001529510">
    <property type="component" value="Unassembled WGS sequence"/>
</dbReference>
<feature type="compositionally biased region" description="Basic and acidic residues" evidence="1">
    <location>
        <begin position="1"/>
        <end position="25"/>
    </location>
</feature>
<evidence type="ECO:0000313" key="3">
    <source>
        <dbReference type="Proteomes" id="UP001529510"/>
    </source>
</evidence>
<dbReference type="AlphaFoldDB" id="A0ABD0PTB5"/>